<protein>
    <recommendedName>
        <fullName evidence="3">Flagellar FliJ protein</fullName>
    </recommendedName>
</protein>
<organism evidence="12 15">
    <name type="scientific">Marinomonas gallaica</name>
    <dbReference type="NCBI Taxonomy" id="1806667"/>
    <lineage>
        <taxon>Bacteria</taxon>
        <taxon>Pseudomonadati</taxon>
        <taxon>Pseudomonadota</taxon>
        <taxon>Gammaproteobacteria</taxon>
        <taxon>Oceanospirillales</taxon>
        <taxon>Oceanospirillaceae</taxon>
        <taxon>Marinomonas</taxon>
    </lineage>
</organism>
<dbReference type="PANTHER" id="PTHR38786:SF1">
    <property type="entry name" value="FLAGELLAR FLIJ PROTEIN"/>
    <property type="match status" value="1"/>
</dbReference>
<evidence type="ECO:0000256" key="6">
    <source>
        <dbReference type="ARBA" id="ARBA00022500"/>
    </source>
</evidence>
<dbReference type="GO" id="GO:0015031">
    <property type="term" value="P:protein transport"/>
    <property type="evidence" value="ECO:0007669"/>
    <property type="project" value="UniProtKB-KW"/>
</dbReference>
<evidence type="ECO:0000256" key="4">
    <source>
        <dbReference type="ARBA" id="ARBA00022448"/>
    </source>
</evidence>
<keyword evidence="9" id="KW-0472">Membrane</keyword>
<reference evidence="13 14" key="2">
    <citation type="submission" date="2016-06" db="EMBL/GenBank/DDBJ databases">
        <authorList>
            <person name="Rodrigo-Torres L."/>
            <person name="Arahal D.R."/>
        </authorList>
    </citation>
    <scope>NUCLEOTIDE SEQUENCE [LARGE SCALE GENOMIC DNA]</scope>
    <source>
        <strain evidence="13 14">CECT 5116</strain>
    </source>
</reference>
<keyword evidence="12" id="KW-0966">Cell projection</keyword>
<evidence type="ECO:0000256" key="2">
    <source>
        <dbReference type="ARBA" id="ARBA00010004"/>
    </source>
</evidence>
<dbReference type="InterPro" id="IPR052570">
    <property type="entry name" value="FliJ"/>
</dbReference>
<accession>A0A1C3JM93</accession>
<dbReference type="EMBL" id="FLRB01000012">
    <property type="protein sequence ID" value="SBT21285.1"/>
    <property type="molecule type" value="Genomic_DNA"/>
</dbReference>
<dbReference type="InterPro" id="IPR053716">
    <property type="entry name" value="Flag_assembly_chemotaxis_eff"/>
</dbReference>
<dbReference type="GO" id="GO:0071973">
    <property type="term" value="P:bacterial-type flagellum-dependent cell motility"/>
    <property type="evidence" value="ECO:0007669"/>
    <property type="project" value="InterPro"/>
</dbReference>
<dbReference type="GO" id="GO:0005886">
    <property type="term" value="C:plasma membrane"/>
    <property type="evidence" value="ECO:0007669"/>
    <property type="project" value="UniProtKB-SubCell"/>
</dbReference>
<evidence type="ECO:0000313" key="15">
    <source>
        <dbReference type="Proteomes" id="UP000092871"/>
    </source>
</evidence>
<comment type="subcellular location">
    <subcellularLocation>
        <location evidence="1">Cell membrane</location>
        <topology evidence="1">Peripheral membrane protein</topology>
        <orientation evidence="1">Cytoplasmic side</orientation>
    </subcellularLocation>
</comment>
<evidence type="ECO:0000256" key="1">
    <source>
        <dbReference type="ARBA" id="ARBA00004413"/>
    </source>
</evidence>
<dbReference type="Proteomes" id="UP000092871">
    <property type="component" value="Unassembled WGS sequence"/>
</dbReference>
<dbReference type="GO" id="GO:0044781">
    <property type="term" value="P:bacterial-type flagellum organization"/>
    <property type="evidence" value="ECO:0007669"/>
    <property type="project" value="UniProtKB-KW"/>
</dbReference>
<feature type="coiled-coil region" evidence="11">
    <location>
        <begin position="25"/>
        <end position="97"/>
    </location>
</feature>
<evidence type="ECO:0000313" key="12">
    <source>
        <dbReference type="EMBL" id="SBT16237.1"/>
    </source>
</evidence>
<evidence type="ECO:0000256" key="8">
    <source>
        <dbReference type="ARBA" id="ARBA00022927"/>
    </source>
</evidence>
<dbReference type="PRINTS" id="PR01004">
    <property type="entry name" value="FLGFLIJ"/>
</dbReference>
<dbReference type="NCBIfam" id="TIGR02473">
    <property type="entry name" value="flagell_FliJ"/>
    <property type="match status" value="1"/>
</dbReference>
<gene>
    <name evidence="12" type="primary">fliJ</name>
    <name evidence="12" type="ORF">MGA5115_00317</name>
    <name evidence="13" type="ORF">MGA5116_01878</name>
</gene>
<keyword evidence="8" id="KW-0653">Protein transport</keyword>
<reference evidence="12 15" key="1">
    <citation type="submission" date="2016-06" db="EMBL/GenBank/DDBJ databases">
        <authorList>
            <person name="Kjaerup R.B."/>
            <person name="Dalgaard T.S."/>
            <person name="Juul-Madsen H.R."/>
        </authorList>
    </citation>
    <scope>NUCLEOTIDE SEQUENCE [LARGE SCALE GENOMIC DNA]</scope>
    <source>
        <strain evidence="12 15">CECT 5115</strain>
    </source>
</reference>
<dbReference type="InterPro" id="IPR018006">
    <property type="entry name" value="Flag_FliJ_proteobac"/>
</dbReference>
<evidence type="ECO:0000256" key="7">
    <source>
        <dbReference type="ARBA" id="ARBA00022795"/>
    </source>
</evidence>
<dbReference type="Pfam" id="PF02050">
    <property type="entry name" value="FliJ"/>
    <property type="match status" value="1"/>
</dbReference>
<evidence type="ECO:0000256" key="3">
    <source>
        <dbReference type="ARBA" id="ARBA00020392"/>
    </source>
</evidence>
<keyword evidence="11" id="KW-0175">Coiled coil</keyword>
<name>A0A1C3JM93_9GAMM</name>
<keyword evidence="4" id="KW-0813">Transport</keyword>
<dbReference type="RefSeq" id="WP_067030798.1">
    <property type="nucleotide sequence ID" value="NZ_FLRA01000002.1"/>
</dbReference>
<evidence type="ECO:0000256" key="9">
    <source>
        <dbReference type="ARBA" id="ARBA00023136"/>
    </source>
</evidence>
<dbReference type="OrthoDB" id="6104706at2"/>
<dbReference type="PIRSF" id="PIRSF019404">
    <property type="entry name" value="FliJ"/>
    <property type="match status" value="1"/>
</dbReference>
<dbReference type="GO" id="GO:0009288">
    <property type="term" value="C:bacterial-type flagellum"/>
    <property type="evidence" value="ECO:0007669"/>
    <property type="project" value="InterPro"/>
</dbReference>
<dbReference type="EMBL" id="FLRA01000002">
    <property type="protein sequence ID" value="SBT16237.1"/>
    <property type="molecule type" value="Genomic_DNA"/>
</dbReference>
<dbReference type="GO" id="GO:0006935">
    <property type="term" value="P:chemotaxis"/>
    <property type="evidence" value="ECO:0007669"/>
    <property type="project" value="UniProtKB-KW"/>
</dbReference>
<evidence type="ECO:0000256" key="11">
    <source>
        <dbReference type="SAM" id="Coils"/>
    </source>
</evidence>
<dbReference type="Gene3D" id="1.10.287.1700">
    <property type="match status" value="1"/>
</dbReference>
<dbReference type="Proteomes" id="UP000092840">
    <property type="component" value="Unassembled WGS sequence"/>
</dbReference>
<dbReference type="GO" id="GO:0003774">
    <property type="term" value="F:cytoskeletal motor activity"/>
    <property type="evidence" value="ECO:0007669"/>
    <property type="project" value="InterPro"/>
</dbReference>
<comment type="similarity">
    <text evidence="2">Belongs to the FliJ family.</text>
</comment>
<evidence type="ECO:0000313" key="14">
    <source>
        <dbReference type="Proteomes" id="UP000092840"/>
    </source>
</evidence>
<keyword evidence="7" id="KW-1005">Bacterial flagellum biogenesis</keyword>
<sequence>MKKSERMQVLVDISKRKEDDVAKAVAKEQARLQHDQQKLQELKEYAEQYEQQRNLLGLSPYLTTNYQHFVTRLHQAVKQQEQQVKRSEQQVNMVMKRWQDARAKTKGMDWLKGKSVGEENALAEKQEQKQIDEFANRAFFKRMRP</sequence>
<keyword evidence="6" id="KW-0145">Chemotaxis</keyword>
<proteinExistence type="inferred from homology"/>
<keyword evidence="14" id="KW-1185">Reference proteome</keyword>
<dbReference type="InterPro" id="IPR012823">
    <property type="entry name" value="Flagell_FliJ"/>
</dbReference>
<evidence type="ECO:0000256" key="10">
    <source>
        <dbReference type="ARBA" id="ARBA00023225"/>
    </source>
</evidence>
<evidence type="ECO:0000313" key="13">
    <source>
        <dbReference type="EMBL" id="SBT21285.1"/>
    </source>
</evidence>
<keyword evidence="12" id="KW-0969">Cilium</keyword>
<dbReference type="PANTHER" id="PTHR38786">
    <property type="entry name" value="FLAGELLAR FLIJ PROTEIN"/>
    <property type="match status" value="1"/>
</dbReference>
<dbReference type="AlphaFoldDB" id="A0A1C3JM93"/>
<evidence type="ECO:0000256" key="5">
    <source>
        <dbReference type="ARBA" id="ARBA00022475"/>
    </source>
</evidence>
<keyword evidence="10" id="KW-1006">Bacterial flagellum protein export</keyword>
<keyword evidence="5" id="KW-1003">Cell membrane</keyword>
<keyword evidence="12" id="KW-0282">Flagellum</keyword>